<dbReference type="STRING" id="1802610.A2W32_03275"/>
<evidence type="ECO:0008006" key="6">
    <source>
        <dbReference type="Google" id="ProtNLM"/>
    </source>
</evidence>
<dbReference type="GO" id="GO:0016757">
    <property type="term" value="F:glycosyltransferase activity"/>
    <property type="evidence" value="ECO:0007669"/>
    <property type="project" value="InterPro"/>
</dbReference>
<reference evidence="4 5" key="1">
    <citation type="journal article" date="2016" name="Nat. Commun.">
        <title>Thousands of microbial genomes shed light on interconnected biogeochemical processes in an aquifer system.</title>
        <authorList>
            <person name="Anantharaman K."/>
            <person name="Brown C.T."/>
            <person name="Hug L.A."/>
            <person name="Sharon I."/>
            <person name="Castelle C.J."/>
            <person name="Probst A.J."/>
            <person name="Thomas B.C."/>
            <person name="Singh A."/>
            <person name="Wilkins M.J."/>
            <person name="Karaoz U."/>
            <person name="Brodie E.L."/>
            <person name="Williams K.H."/>
            <person name="Hubbard S.S."/>
            <person name="Banfield J.F."/>
        </authorList>
    </citation>
    <scope>NUCLEOTIDE SEQUENCE [LARGE SCALE GENOMIC DNA]</scope>
</reference>
<proteinExistence type="predicted"/>
<dbReference type="AlphaFoldDB" id="A0A1F4UYP0"/>
<dbReference type="Proteomes" id="UP000177371">
    <property type="component" value="Unassembled WGS sequence"/>
</dbReference>
<dbReference type="PANTHER" id="PTHR46401">
    <property type="entry name" value="GLYCOSYLTRANSFERASE WBBK-RELATED"/>
    <property type="match status" value="1"/>
</dbReference>
<dbReference type="InterPro" id="IPR001296">
    <property type="entry name" value="Glyco_trans_1"/>
</dbReference>
<dbReference type="Pfam" id="PF00534">
    <property type="entry name" value="Glycos_transf_1"/>
    <property type="match status" value="1"/>
</dbReference>
<accession>A0A1F4UYP0</accession>
<dbReference type="SUPFAM" id="SSF53756">
    <property type="entry name" value="UDP-Glycosyltransferase/glycogen phosphorylase"/>
    <property type="match status" value="1"/>
</dbReference>
<comment type="caution">
    <text evidence="4">The sequence shown here is derived from an EMBL/GenBank/DDBJ whole genome shotgun (WGS) entry which is preliminary data.</text>
</comment>
<feature type="domain" description="Glycosyl transferase family 1" evidence="2">
    <location>
        <begin position="213"/>
        <end position="370"/>
    </location>
</feature>
<dbReference type="InterPro" id="IPR028098">
    <property type="entry name" value="Glyco_trans_4-like_N"/>
</dbReference>
<evidence type="ECO:0000313" key="4">
    <source>
        <dbReference type="EMBL" id="OGC50026.1"/>
    </source>
</evidence>
<sequence>MRILRIIYEWPPPWQGLAPHPYELTIAQSNMGHNVDVFCGWWPKSGPIEEYPNVKIHPFIREPLPATVSFTTSLLMLVYFLMWPFKNKVDIIHCHGHFAIWIYLYRLILQKFSKDSDDLKIPLVVHFHNTVAGRWKAAEEKEIKLKWYTKYIQWPIEKMANKWAVKTANAMIFVSEENKKEAIEYYKADANKCFVVETGVNVNTFKPTTLEERDKSRVELGFDSYEKIILNNGSMVERKNIHLIVESLAYLPDTFKLLMVGPGDPEYLTRINEIIETNHLDGRVTKIGYTPYPQIPIAFQVADIFVLPSSFEGLPKVVMQSLACEVPVLASGFRVMDQIDGLYYLDNLDPKYIAESIMQILENPRRVDRFKIVHSYSWEVKARQVEEVYKFVLRNSVNNGD</sequence>
<keyword evidence="1" id="KW-0808">Transferase</keyword>
<dbReference type="PANTHER" id="PTHR46401:SF2">
    <property type="entry name" value="GLYCOSYLTRANSFERASE WBBK-RELATED"/>
    <property type="match status" value="1"/>
</dbReference>
<dbReference type="GO" id="GO:0009103">
    <property type="term" value="P:lipopolysaccharide biosynthetic process"/>
    <property type="evidence" value="ECO:0007669"/>
    <property type="project" value="TreeGrafter"/>
</dbReference>
<evidence type="ECO:0000313" key="5">
    <source>
        <dbReference type="Proteomes" id="UP000177371"/>
    </source>
</evidence>
<protein>
    <recommendedName>
        <fullName evidence="6">Glycosyltransferase subfamily 4-like N-terminal domain-containing protein</fullName>
    </recommendedName>
</protein>
<dbReference type="EMBL" id="MEUT01000041">
    <property type="protein sequence ID" value="OGC50026.1"/>
    <property type="molecule type" value="Genomic_DNA"/>
</dbReference>
<evidence type="ECO:0000256" key="1">
    <source>
        <dbReference type="ARBA" id="ARBA00022679"/>
    </source>
</evidence>
<dbReference type="Pfam" id="PF13439">
    <property type="entry name" value="Glyco_transf_4"/>
    <property type="match status" value="1"/>
</dbReference>
<organism evidence="4 5">
    <name type="scientific">candidate division WWE3 bacterium RBG_16_37_10</name>
    <dbReference type="NCBI Taxonomy" id="1802610"/>
    <lineage>
        <taxon>Bacteria</taxon>
        <taxon>Katanobacteria</taxon>
    </lineage>
</organism>
<dbReference type="Gene3D" id="3.40.50.2000">
    <property type="entry name" value="Glycogen Phosphorylase B"/>
    <property type="match status" value="2"/>
</dbReference>
<gene>
    <name evidence="4" type="ORF">A2W32_03275</name>
</gene>
<name>A0A1F4UYP0_UNCKA</name>
<evidence type="ECO:0000259" key="3">
    <source>
        <dbReference type="Pfam" id="PF13439"/>
    </source>
</evidence>
<dbReference type="CDD" id="cd03801">
    <property type="entry name" value="GT4_PimA-like"/>
    <property type="match status" value="1"/>
</dbReference>
<feature type="domain" description="Glycosyltransferase subfamily 4-like N-terminal" evidence="3">
    <location>
        <begin position="16"/>
        <end position="203"/>
    </location>
</feature>
<evidence type="ECO:0000259" key="2">
    <source>
        <dbReference type="Pfam" id="PF00534"/>
    </source>
</evidence>